<dbReference type="InterPro" id="IPR045679">
    <property type="entry name" value="DUF6199"/>
</dbReference>
<gene>
    <name evidence="3" type="ORF">BC6307_08325</name>
</gene>
<evidence type="ECO:0000313" key="3">
    <source>
        <dbReference type="EMBL" id="AST91282.1"/>
    </source>
</evidence>
<protein>
    <recommendedName>
        <fullName evidence="2">DUF6199 domain-containing protein</fullName>
    </recommendedName>
</protein>
<dbReference type="AlphaFoldDB" id="A0A223KP64"/>
<accession>A0A223KP64</accession>
<keyword evidence="1" id="KW-0472">Membrane</keyword>
<dbReference type="Pfam" id="PF19701">
    <property type="entry name" value="DUF6199"/>
    <property type="match status" value="1"/>
</dbReference>
<evidence type="ECO:0000259" key="2">
    <source>
        <dbReference type="Pfam" id="PF19701"/>
    </source>
</evidence>
<dbReference type="EMBL" id="CP018866">
    <property type="protein sequence ID" value="AST91282.1"/>
    <property type="molecule type" value="Genomic_DNA"/>
</dbReference>
<organism evidence="3 4">
    <name type="scientific">Sutcliffiella cohnii</name>
    <dbReference type="NCBI Taxonomy" id="33932"/>
    <lineage>
        <taxon>Bacteria</taxon>
        <taxon>Bacillati</taxon>
        <taxon>Bacillota</taxon>
        <taxon>Bacilli</taxon>
        <taxon>Bacillales</taxon>
        <taxon>Bacillaceae</taxon>
        <taxon>Sutcliffiella</taxon>
    </lineage>
</organism>
<dbReference type="Proteomes" id="UP000215224">
    <property type="component" value="Chromosome"/>
</dbReference>
<feature type="domain" description="DUF6199" evidence="2">
    <location>
        <begin position="149"/>
        <end position="205"/>
    </location>
</feature>
<reference evidence="3 4" key="1">
    <citation type="submission" date="2016-12" db="EMBL/GenBank/DDBJ databases">
        <title>The whole genome sequencing and assembly of Bacillus cohnii DSM 6307T strain.</title>
        <authorList>
            <person name="Lee Y.-J."/>
            <person name="Yi H."/>
            <person name="Bahn Y.-S."/>
            <person name="Kim J.F."/>
            <person name="Lee D.-W."/>
        </authorList>
    </citation>
    <scope>NUCLEOTIDE SEQUENCE [LARGE SCALE GENOMIC DNA]</scope>
    <source>
        <strain evidence="3 4">DSM 6307</strain>
    </source>
</reference>
<dbReference type="STRING" id="1314751.GCA_001591425_00621"/>
<keyword evidence="1" id="KW-0812">Transmembrane</keyword>
<feature type="transmembrane region" description="Helical" evidence="1">
    <location>
        <begin position="145"/>
        <end position="169"/>
    </location>
</feature>
<name>A0A223KP64_9BACI</name>
<dbReference type="KEGG" id="bcoh:BC6307_08325"/>
<proteinExistence type="predicted"/>
<keyword evidence="4" id="KW-1185">Reference proteome</keyword>
<evidence type="ECO:0000313" key="4">
    <source>
        <dbReference type="Proteomes" id="UP000215224"/>
    </source>
</evidence>
<evidence type="ECO:0000256" key="1">
    <source>
        <dbReference type="SAM" id="Phobius"/>
    </source>
</evidence>
<keyword evidence="1" id="KW-1133">Transmembrane helix</keyword>
<sequence length="208" mass="24127">MGEVHQTFLEKKVDGSTTHYIGKHTYGPIHLLVKEGEDGETKNVTYLLPSKIKRQYTVTTSTNNWGNEKVRIKDEKGLLLFEGMYSPDYFFLTSENGEPFIEEDAIIRIGYNNNSPFTKDYVIPLKHVVDVAMHENEVIRGDVPLLLIVFFLFGYTAFDRKFPLFFFYLRNFLDVRDPEPSEFYLSMQRLGWKVFPIVGVILLIVAIL</sequence>
<feature type="transmembrane region" description="Helical" evidence="1">
    <location>
        <begin position="190"/>
        <end position="207"/>
    </location>
</feature>